<protein>
    <submittedName>
        <fullName evidence="3">Extracellular solute-binding protein</fullName>
    </submittedName>
</protein>
<dbReference type="PROSITE" id="PS51257">
    <property type="entry name" value="PROKAR_LIPOPROTEIN"/>
    <property type="match status" value="1"/>
</dbReference>
<evidence type="ECO:0000313" key="4">
    <source>
        <dbReference type="Proteomes" id="UP001519887"/>
    </source>
</evidence>
<dbReference type="PANTHER" id="PTHR43649">
    <property type="entry name" value="ARABINOSE-BINDING PROTEIN-RELATED"/>
    <property type="match status" value="1"/>
</dbReference>
<feature type="compositionally biased region" description="Polar residues" evidence="1">
    <location>
        <begin position="39"/>
        <end position="48"/>
    </location>
</feature>
<dbReference type="Pfam" id="PF01547">
    <property type="entry name" value="SBP_bac_1"/>
    <property type="match status" value="1"/>
</dbReference>
<dbReference type="RefSeq" id="WP_210040057.1">
    <property type="nucleotide sequence ID" value="NZ_JBHLVU010000007.1"/>
</dbReference>
<evidence type="ECO:0000256" key="1">
    <source>
        <dbReference type="SAM" id="MobiDB-lite"/>
    </source>
</evidence>
<reference evidence="3 4" key="1">
    <citation type="submission" date="2021-07" db="EMBL/GenBank/DDBJ databases">
        <title>Paenibacillus radiodurans sp. nov., isolated from the southeastern edge of Tengger Desert.</title>
        <authorList>
            <person name="Zhang G."/>
        </authorList>
    </citation>
    <scope>NUCLEOTIDE SEQUENCE [LARGE SCALE GENOMIC DNA]</scope>
    <source>
        <strain evidence="3 4">CCM 7311</strain>
    </source>
</reference>
<feature type="region of interest" description="Disordered" evidence="1">
    <location>
        <begin position="25"/>
        <end position="50"/>
    </location>
</feature>
<dbReference type="InterPro" id="IPR006059">
    <property type="entry name" value="SBP"/>
</dbReference>
<evidence type="ECO:0000256" key="2">
    <source>
        <dbReference type="SAM" id="SignalP"/>
    </source>
</evidence>
<accession>A0ABS7C0F6</accession>
<dbReference type="Proteomes" id="UP001519887">
    <property type="component" value="Unassembled WGS sequence"/>
</dbReference>
<organism evidence="3 4">
    <name type="scientific">Paenibacillus sepulcri</name>
    <dbReference type="NCBI Taxonomy" id="359917"/>
    <lineage>
        <taxon>Bacteria</taxon>
        <taxon>Bacillati</taxon>
        <taxon>Bacillota</taxon>
        <taxon>Bacilli</taxon>
        <taxon>Bacillales</taxon>
        <taxon>Paenibacillaceae</taxon>
        <taxon>Paenibacillus</taxon>
    </lineage>
</organism>
<feature type="chain" id="PRO_5045837597" evidence="2">
    <location>
        <begin position="20"/>
        <end position="502"/>
    </location>
</feature>
<comment type="caution">
    <text evidence="3">The sequence shown here is derived from an EMBL/GenBank/DDBJ whole genome shotgun (WGS) entry which is preliminary data.</text>
</comment>
<dbReference type="PANTHER" id="PTHR43649:SF17">
    <property type="entry name" value="ABC TRANSPORTER SOLUTE BINDING PROTEIN-SUGAR TRANSPORT"/>
    <property type="match status" value="1"/>
</dbReference>
<name>A0ABS7C0F6_9BACL</name>
<feature type="signal peptide" evidence="2">
    <location>
        <begin position="1"/>
        <end position="19"/>
    </location>
</feature>
<evidence type="ECO:0000313" key="3">
    <source>
        <dbReference type="EMBL" id="MBW7454369.1"/>
    </source>
</evidence>
<dbReference type="SUPFAM" id="SSF53850">
    <property type="entry name" value="Periplasmic binding protein-like II"/>
    <property type="match status" value="1"/>
</dbReference>
<keyword evidence="4" id="KW-1185">Reference proteome</keyword>
<dbReference type="InterPro" id="IPR050490">
    <property type="entry name" value="Bact_solute-bd_prot1"/>
</dbReference>
<sequence>MMKKSARLALILGLSLAVAGCSGSPNSDPAATPAAGNNEGDTTSQQEGTKPGLRMIMQYSLFDPNKEYTGQYIKEKTGYDIEYEMLPAENADEKLNLLVAGNESFDLMKLNAAQFYNLATAGALEPIDELLKEHGNYINQAIKPESWGSATIDGKIYALPEAGAGVSIGEELVIRQDWLDELGLEIPSNTDELYTVLKTIKEKKKIIPLTGSKDSIYGDIAAAFGVLTDWKVVDGKIVHKAEQPEMKEFLAYMNKLYSEGLVDTEMPLNTAAKAIEKFSGGQAAVYKLAWWNAGNTINALSKNFPDATVSVIPYLKNKEGKASIGAVANTTWFIAIPKASKHKEDAMELLNAKLEPETFKGMAIGIEGVHHEVKDGKYYPILPKFNDDLNNASAFMTGVDEENYPVYWQARVRKDPVLQAYYEDFQKNSEGIVVVDPMSLAPPIEAISKNTLKLNKLLDDNVLKFIAGSEPLDSYDQFLAQWRAEGGADMVSSANEWYQSTK</sequence>
<proteinExistence type="predicted"/>
<dbReference type="EMBL" id="JAHZIK010000191">
    <property type="protein sequence ID" value="MBW7454369.1"/>
    <property type="molecule type" value="Genomic_DNA"/>
</dbReference>
<gene>
    <name evidence="3" type="ORF">K0U00_10035</name>
</gene>
<dbReference type="Gene3D" id="3.40.190.10">
    <property type="entry name" value="Periplasmic binding protein-like II"/>
    <property type="match status" value="2"/>
</dbReference>
<keyword evidence="2" id="KW-0732">Signal</keyword>